<feature type="region of interest" description="Disordered" evidence="1">
    <location>
        <begin position="1"/>
        <end position="20"/>
    </location>
</feature>
<evidence type="ECO:0000256" key="1">
    <source>
        <dbReference type="SAM" id="MobiDB-lite"/>
    </source>
</evidence>
<gene>
    <name evidence="2" type="ORF">RPMA_07105</name>
</gene>
<proteinExistence type="predicted"/>
<name>A0ABX8A844_9BRAD</name>
<protein>
    <submittedName>
        <fullName evidence="2">Uncharacterized protein</fullName>
    </submittedName>
</protein>
<evidence type="ECO:0000313" key="2">
    <source>
        <dbReference type="EMBL" id="QUS38628.1"/>
    </source>
</evidence>
<reference evidence="2 3" key="1">
    <citation type="submission" date="2019-02" db="EMBL/GenBank/DDBJ databases">
        <title>Emended description of the genus Rhodopseudomonas and description of Rhodopseudomonas albus sp. nov., a non-phototrophic, heavy-metal-tolerant bacterium isolated from garden soil.</title>
        <authorList>
            <person name="Bao Z."/>
            <person name="Cao W.W."/>
            <person name="Sato Y."/>
            <person name="Nishizawa T."/>
            <person name="Zhao J."/>
            <person name="Guo Y."/>
            <person name="Ohta H."/>
        </authorList>
    </citation>
    <scope>NUCLEOTIDE SEQUENCE [LARGE SCALE GENOMIC DNA]</scope>
    <source>
        <strain evidence="2 3">SK50-23</strain>
    </source>
</reference>
<evidence type="ECO:0000313" key="3">
    <source>
        <dbReference type="Proteomes" id="UP000682843"/>
    </source>
</evidence>
<dbReference type="EMBL" id="CP036498">
    <property type="protein sequence ID" value="QUS38628.1"/>
    <property type="molecule type" value="Genomic_DNA"/>
</dbReference>
<accession>A0ABX8A844</accession>
<sequence length="230" mass="25642">MRQKNPSPLSGKASVQKKPLVSAARSSQVANFRLIHNAPLKLPEDIALSAPGAITRKLREATKTRLAAQHQDRRSHHRELALVYHVGHFLLRNKASWELFVAEHSLQQADFTARAVLRAALNLYAGAGKAAQKTASRYHRALIVPFEKRLAVEDLFHALNNGGVDGLLKTAKRDNPQNSRQTKRLPLLNIDGEHEFSVVLDKNTIQPLVIRAAGSGRWQYEVVVTKRLLP</sequence>
<organism evidence="2 3">
    <name type="scientific">Tardiphaga alba</name>
    <dbReference type="NCBI Taxonomy" id="340268"/>
    <lineage>
        <taxon>Bacteria</taxon>
        <taxon>Pseudomonadati</taxon>
        <taxon>Pseudomonadota</taxon>
        <taxon>Alphaproteobacteria</taxon>
        <taxon>Hyphomicrobiales</taxon>
        <taxon>Nitrobacteraceae</taxon>
        <taxon>Tardiphaga</taxon>
    </lineage>
</organism>
<keyword evidence="3" id="KW-1185">Reference proteome</keyword>
<dbReference type="Proteomes" id="UP000682843">
    <property type="component" value="Chromosome"/>
</dbReference>